<dbReference type="EMBL" id="JAAOAQ010000233">
    <property type="protein sequence ID" value="KAF5560475.1"/>
    <property type="molecule type" value="Genomic_DNA"/>
</dbReference>
<protein>
    <submittedName>
        <fullName evidence="7">FAD NAD(P)-binding domain-containing protein</fullName>
    </submittedName>
</protein>
<dbReference type="Pfam" id="PF13450">
    <property type="entry name" value="NAD_binding_8"/>
    <property type="match status" value="1"/>
</dbReference>
<dbReference type="PANTHER" id="PTHR47178:SF3">
    <property type="entry name" value="FAD-BINDING DOMAIN-CONTAINING PROTEIN"/>
    <property type="match status" value="1"/>
</dbReference>
<evidence type="ECO:0000256" key="3">
    <source>
        <dbReference type="ARBA" id="ARBA00022827"/>
    </source>
</evidence>
<organism evidence="7 8">
    <name type="scientific">Fusarium phyllophilum</name>
    <dbReference type="NCBI Taxonomy" id="47803"/>
    <lineage>
        <taxon>Eukaryota</taxon>
        <taxon>Fungi</taxon>
        <taxon>Dikarya</taxon>
        <taxon>Ascomycota</taxon>
        <taxon>Pezizomycotina</taxon>
        <taxon>Sordariomycetes</taxon>
        <taxon>Hypocreomycetidae</taxon>
        <taxon>Hypocreales</taxon>
        <taxon>Nectriaceae</taxon>
        <taxon>Fusarium</taxon>
        <taxon>Fusarium fujikuroi species complex</taxon>
    </lineage>
</organism>
<comment type="caution">
    <text evidence="7">The sequence shown here is derived from an EMBL/GenBank/DDBJ whole genome shotgun (WGS) entry which is preliminary data.</text>
</comment>
<evidence type="ECO:0000256" key="5">
    <source>
        <dbReference type="ARBA" id="ARBA00023033"/>
    </source>
</evidence>
<dbReference type="Proteomes" id="UP000582016">
    <property type="component" value="Unassembled WGS sequence"/>
</dbReference>
<comment type="cofactor">
    <cofactor evidence="1">
        <name>FAD</name>
        <dbReference type="ChEBI" id="CHEBI:57692"/>
    </cofactor>
</comment>
<proteinExistence type="predicted"/>
<keyword evidence="2" id="KW-0285">Flavoprotein</keyword>
<evidence type="ECO:0000256" key="1">
    <source>
        <dbReference type="ARBA" id="ARBA00001974"/>
    </source>
</evidence>
<name>A0A8H5JRN3_9HYPO</name>
<dbReference type="OrthoDB" id="47494at2759"/>
<dbReference type="PRINTS" id="PR00420">
    <property type="entry name" value="RNGMNOXGNASE"/>
</dbReference>
<dbReference type="Gene3D" id="3.50.50.60">
    <property type="entry name" value="FAD/NAD(P)-binding domain"/>
    <property type="match status" value="1"/>
</dbReference>
<feature type="domain" description="FAD-binding" evidence="6">
    <location>
        <begin position="123"/>
        <end position="372"/>
    </location>
</feature>
<evidence type="ECO:0000313" key="7">
    <source>
        <dbReference type="EMBL" id="KAF5560475.1"/>
    </source>
</evidence>
<sequence>MSSDTTQVIVIGAGATGLLIAQGLTRSNISVEVFERQSYEKYTERAGTWGMALHWSTPNVEACLPPELFAQLHTAQTDPWTVLSDDHAKTIPMVNGKTGELLTYVKAEGPRRVHRGRLRDLFRTGVNVHFGMELTNFKVEGDTVTAIFNNGSEVRQGSFLVGADGPRSKVRSFLVPPGSNELQSCPLTVFNFGYTFTAEQGRYLRSKIHPIATLGPHPDQNTYFFLTVLSAADIKDPDRPETWLYQISLSLWNEGRHPETYEERIQLFKNLAANYCEPFKSVGEWVGEDMMIPLHDFSTWKQIQPWNNFNGRVTIAGDAAHPMVPYRAQGLNNALEDAGQYVRAIVRAVNGEEDLASAIGSYDADAYKRGKNDVDISDAQIWIWQERMN</sequence>
<evidence type="ECO:0000259" key="6">
    <source>
        <dbReference type="Pfam" id="PF01494"/>
    </source>
</evidence>
<dbReference type="PANTHER" id="PTHR47178">
    <property type="entry name" value="MONOOXYGENASE, FAD-BINDING"/>
    <property type="match status" value="1"/>
</dbReference>
<gene>
    <name evidence="7" type="ORF">FPHYL_6618</name>
</gene>
<dbReference type="InterPro" id="IPR002938">
    <property type="entry name" value="FAD-bd"/>
</dbReference>
<dbReference type="GO" id="GO:0071949">
    <property type="term" value="F:FAD binding"/>
    <property type="evidence" value="ECO:0007669"/>
    <property type="project" value="InterPro"/>
</dbReference>
<dbReference type="Pfam" id="PF01494">
    <property type="entry name" value="FAD_binding_3"/>
    <property type="match status" value="1"/>
</dbReference>
<evidence type="ECO:0000256" key="2">
    <source>
        <dbReference type="ARBA" id="ARBA00022630"/>
    </source>
</evidence>
<dbReference type="AlphaFoldDB" id="A0A8H5JRN3"/>
<dbReference type="InterPro" id="IPR036188">
    <property type="entry name" value="FAD/NAD-bd_sf"/>
</dbReference>
<dbReference type="SUPFAM" id="SSF51905">
    <property type="entry name" value="FAD/NAD(P)-binding domain"/>
    <property type="match status" value="1"/>
</dbReference>
<keyword evidence="8" id="KW-1185">Reference proteome</keyword>
<accession>A0A8H5JRN3</accession>
<dbReference type="GO" id="GO:0004497">
    <property type="term" value="F:monooxygenase activity"/>
    <property type="evidence" value="ECO:0007669"/>
    <property type="project" value="UniProtKB-KW"/>
</dbReference>
<keyword evidence="5" id="KW-0503">Monooxygenase</keyword>
<keyword evidence="4" id="KW-0560">Oxidoreductase</keyword>
<reference evidence="7 8" key="1">
    <citation type="submission" date="2020-05" db="EMBL/GenBank/DDBJ databases">
        <title>Identification and distribution of gene clusters putatively required for synthesis of sphingolipid metabolism inhibitors in phylogenetically diverse species of the filamentous fungus Fusarium.</title>
        <authorList>
            <person name="Kim H.-S."/>
            <person name="Busman M."/>
            <person name="Brown D.W."/>
            <person name="Divon H."/>
            <person name="Uhlig S."/>
            <person name="Proctor R.H."/>
        </authorList>
    </citation>
    <scope>NUCLEOTIDE SEQUENCE [LARGE SCALE GENOMIC DNA]</scope>
    <source>
        <strain evidence="7 8">NRRL 13617</strain>
    </source>
</reference>
<evidence type="ECO:0000256" key="4">
    <source>
        <dbReference type="ARBA" id="ARBA00023002"/>
    </source>
</evidence>
<keyword evidence="3" id="KW-0274">FAD</keyword>
<evidence type="ECO:0000313" key="8">
    <source>
        <dbReference type="Proteomes" id="UP000582016"/>
    </source>
</evidence>